<organism evidence="1 2">
    <name type="scientific">Saccharata proteae CBS 121410</name>
    <dbReference type="NCBI Taxonomy" id="1314787"/>
    <lineage>
        <taxon>Eukaryota</taxon>
        <taxon>Fungi</taxon>
        <taxon>Dikarya</taxon>
        <taxon>Ascomycota</taxon>
        <taxon>Pezizomycotina</taxon>
        <taxon>Dothideomycetes</taxon>
        <taxon>Dothideomycetes incertae sedis</taxon>
        <taxon>Botryosphaeriales</taxon>
        <taxon>Saccharataceae</taxon>
        <taxon>Saccharata</taxon>
    </lineage>
</organism>
<dbReference type="AlphaFoldDB" id="A0A9P4LZU1"/>
<evidence type="ECO:0000313" key="2">
    <source>
        <dbReference type="Proteomes" id="UP000799776"/>
    </source>
</evidence>
<sequence length="220" mass="23809">MAAPINNAPTRADVTASSTVISELSGHRAALAAIHPNLSALVDLIRSSITDPTLYTPAELAEMLTLCDIEIASLSDIKSAMTNLLEKLVDDLSAKDGKWQTRLTAETARLQAMARQREAHFQEVLRDRELQYQTSLAKQEQEIAVLKRGAVTMQGGTVNEGGLELAPGAMIVRQQLAPPAPQGFGNQLQIGQALQAQNRQIEQLNVRLSLLEGKPQKPGE</sequence>
<name>A0A9P4LZU1_9PEZI</name>
<gene>
    <name evidence="1" type="ORF">K490DRAFT_56880</name>
</gene>
<proteinExistence type="predicted"/>
<comment type="caution">
    <text evidence="1">The sequence shown here is derived from an EMBL/GenBank/DDBJ whole genome shotgun (WGS) entry which is preliminary data.</text>
</comment>
<accession>A0A9P4LZU1</accession>
<dbReference type="Proteomes" id="UP000799776">
    <property type="component" value="Unassembled WGS sequence"/>
</dbReference>
<keyword evidence="2" id="KW-1185">Reference proteome</keyword>
<protein>
    <submittedName>
        <fullName evidence="1">Uncharacterized protein</fullName>
    </submittedName>
</protein>
<evidence type="ECO:0000313" key="1">
    <source>
        <dbReference type="EMBL" id="KAF2087253.1"/>
    </source>
</evidence>
<dbReference type="EMBL" id="ML978720">
    <property type="protein sequence ID" value="KAF2087253.1"/>
    <property type="molecule type" value="Genomic_DNA"/>
</dbReference>
<reference evidence="1" key="1">
    <citation type="journal article" date="2020" name="Stud. Mycol.">
        <title>101 Dothideomycetes genomes: a test case for predicting lifestyles and emergence of pathogens.</title>
        <authorList>
            <person name="Haridas S."/>
            <person name="Albert R."/>
            <person name="Binder M."/>
            <person name="Bloem J."/>
            <person name="Labutti K."/>
            <person name="Salamov A."/>
            <person name="Andreopoulos B."/>
            <person name="Baker S."/>
            <person name="Barry K."/>
            <person name="Bills G."/>
            <person name="Bluhm B."/>
            <person name="Cannon C."/>
            <person name="Castanera R."/>
            <person name="Culley D."/>
            <person name="Daum C."/>
            <person name="Ezra D."/>
            <person name="Gonzalez J."/>
            <person name="Henrissat B."/>
            <person name="Kuo A."/>
            <person name="Liang C."/>
            <person name="Lipzen A."/>
            <person name="Lutzoni F."/>
            <person name="Magnuson J."/>
            <person name="Mondo S."/>
            <person name="Nolan M."/>
            <person name="Ohm R."/>
            <person name="Pangilinan J."/>
            <person name="Park H.-J."/>
            <person name="Ramirez L."/>
            <person name="Alfaro M."/>
            <person name="Sun H."/>
            <person name="Tritt A."/>
            <person name="Yoshinaga Y."/>
            <person name="Zwiers L.-H."/>
            <person name="Turgeon B."/>
            <person name="Goodwin S."/>
            <person name="Spatafora J."/>
            <person name="Crous P."/>
            <person name="Grigoriev I."/>
        </authorList>
    </citation>
    <scope>NUCLEOTIDE SEQUENCE</scope>
    <source>
        <strain evidence="1">CBS 121410</strain>
    </source>
</reference>